<dbReference type="GO" id="GO:0006355">
    <property type="term" value="P:regulation of DNA-templated transcription"/>
    <property type="evidence" value="ECO:0007669"/>
    <property type="project" value="InterPro"/>
</dbReference>
<dbReference type="GO" id="GO:0003677">
    <property type="term" value="F:DNA binding"/>
    <property type="evidence" value="ECO:0007669"/>
    <property type="project" value="UniProtKB-KW"/>
</dbReference>
<dbReference type="Proteomes" id="UP000655751">
    <property type="component" value="Unassembled WGS sequence"/>
</dbReference>
<dbReference type="PRINTS" id="PR00038">
    <property type="entry name" value="HTHLUXR"/>
</dbReference>
<dbReference type="EMBL" id="JADMLG010000003">
    <property type="protein sequence ID" value="MBH0776743.1"/>
    <property type="molecule type" value="Genomic_DNA"/>
</dbReference>
<keyword evidence="3" id="KW-0804">Transcription</keyword>
<dbReference type="InterPro" id="IPR000792">
    <property type="entry name" value="Tscrpt_reg_LuxR_C"/>
</dbReference>
<dbReference type="CDD" id="cd06170">
    <property type="entry name" value="LuxR_C_like"/>
    <property type="match status" value="1"/>
</dbReference>
<dbReference type="PROSITE" id="PS50043">
    <property type="entry name" value="HTH_LUXR_2"/>
    <property type="match status" value="1"/>
</dbReference>
<dbReference type="Gene3D" id="3.40.50.300">
    <property type="entry name" value="P-loop containing nucleotide triphosphate hydrolases"/>
    <property type="match status" value="1"/>
</dbReference>
<protein>
    <submittedName>
        <fullName evidence="5">Helix-turn-helix domain-containing protein</fullName>
    </submittedName>
</protein>
<dbReference type="SMART" id="SM00421">
    <property type="entry name" value="HTH_LUXR"/>
    <property type="match status" value="1"/>
</dbReference>
<reference evidence="5" key="1">
    <citation type="submission" date="2020-11" db="EMBL/GenBank/DDBJ databases">
        <title>Nocardia NEAU-351.nov., a novel actinomycete isolated from the cow dung.</title>
        <authorList>
            <person name="Zhang X."/>
        </authorList>
    </citation>
    <scope>NUCLEOTIDE SEQUENCE</scope>
    <source>
        <strain evidence="5">NEAU-351</strain>
    </source>
</reference>
<evidence type="ECO:0000259" key="4">
    <source>
        <dbReference type="PROSITE" id="PS50043"/>
    </source>
</evidence>
<evidence type="ECO:0000313" key="6">
    <source>
        <dbReference type="Proteomes" id="UP000655751"/>
    </source>
</evidence>
<dbReference type="AlphaFoldDB" id="A0A931IA78"/>
<dbReference type="PANTHER" id="PTHR44688:SF16">
    <property type="entry name" value="DNA-BINDING TRANSCRIPTIONAL ACTIVATOR DEVR_DOSR"/>
    <property type="match status" value="1"/>
</dbReference>
<proteinExistence type="predicted"/>
<organism evidence="5 6">
    <name type="scientific">Nocardia bovistercoris</name>
    <dbReference type="NCBI Taxonomy" id="2785916"/>
    <lineage>
        <taxon>Bacteria</taxon>
        <taxon>Bacillati</taxon>
        <taxon>Actinomycetota</taxon>
        <taxon>Actinomycetes</taxon>
        <taxon>Mycobacteriales</taxon>
        <taxon>Nocardiaceae</taxon>
        <taxon>Nocardia</taxon>
    </lineage>
</organism>
<dbReference type="SUPFAM" id="SSF52540">
    <property type="entry name" value="P-loop containing nucleoside triphosphate hydrolases"/>
    <property type="match status" value="1"/>
</dbReference>
<dbReference type="SUPFAM" id="SSF46894">
    <property type="entry name" value="C-terminal effector domain of the bipartite response regulators"/>
    <property type="match status" value="1"/>
</dbReference>
<evidence type="ECO:0000256" key="2">
    <source>
        <dbReference type="ARBA" id="ARBA00023125"/>
    </source>
</evidence>
<comment type="caution">
    <text evidence="5">The sequence shown here is derived from an EMBL/GenBank/DDBJ whole genome shotgun (WGS) entry which is preliminary data.</text>
</comment>
<dbReference type="Pfam" id="PF00196">
    <property type="entry name" value="GerE"/>
    <property type="match status" value="1"/>
</dbReference>
<sequence length="433" mass="46127">MVAPWPLIGRTEELDRLRESTAPAARGSVLSGPAGVGKTRLAREVFAYWQGRGRRCRWFVGTRSAQSVPLAAHRAGVIVLDTDAAPAVARLAHPLLGEVRRARSLPTRLQELRSKVARELEVHDNAPAPIMLVRRAVLMCGSDLAPDSDLLIDAARAALRLSDPITAERLARHAVAAGGGYRAHWAHVGGLIDTQRFREAYEMTTMPAASAKSPRERVAMAVLAAVIKDMMVGPPGENRLAALENEAAETARGQCFFAHEVLCRQTAAQFGDHNQAQRLTELAAIVEGPRVAAATLHATSSKNGDCDGLCEAAGRYEQFGDRIAAADTFAQASNLLRDRGLRGAALTAAASAERLSASTGAATPALRALRCPCPLTARQREVIALVAAGLTNRQIAEQLVTSIRTVEGHLFRASQRTGISSRAGLAALVDHSP</sequence>
<gene>
    <name evidence="5" type="ORF">IT779_10650</name>
</gene>
<dbReference type="InterPro" id="IPR027417">
    <property type="entry name" value="P-loop_NTPase"/>
</dbReference>
<feature type="domain" description="HTH luxR-type" evidence="4">
    <location>
        <begin position="368"/>
        <end position="433"/>
    </location>
</feature>
<keyword evidence="2" id="KW-0238">DNA-binding</keyword>
<dbReference type="Gene3D" id="1.10.10.10">
    <property type="entry name" value="Winged helix-like DNA-binding domain superfamily/Winged helix DNA-binding domain"/>
    <property type="match status" value="1"/>
</dbReference>
<evidence type="ECO:0000256" key="3">
    <source>
        <dbReference type="ARBA" id="ARBA00023163"/>
    </source>
</evidence>
<dbReference type="InterPro" id="IPR036388">
    <property type="entry name" value="WH-like_DNA-bd_sf"/>
</dbReference>
<evidence type="ECO:0000256" key="1">
    <source>
        <dbReference type="ARBA" id="ARBA00023015"/>
    </source>
</evidence>
<name>A0A931IA78_9NOCA</name>
<dbReference type="PANTHER" id="PTHR44688">
    <property type="entry name" value="DNA-BINDING TRANSCRIPTIONAL ACTIVATOR DEVR_DOSR"/>
    <property type="match status" value="1"/>
</dbReference>
<accession>A0A931IA78</accession>
<keyword evidence="1" id="KW-0805">Transcription regulation</keyword>
<evidence type="ECO:0000313" key="5">
    <source>
        <dbReference type="EMBL" id="MBH0776743.1"/>
    </source>
</evidence>
<keyword evidence="6" id="KW-1185">Reference proteome</keyword>
<dbReference type="InterPro" id="IPR041664">
    <property type="entry name" value="AAA_16"/>
</dbReference>
<dbReference type="InterPro" id="IPR016032">
    <property type="entry name" value="Sig_transdc_resp-reg_C-effctor"/>
</dbReference>
<dbReference type="Pfam" id="PF13191">
    <property type="entry name" value="AAA_16"/>
    <property type="match status" value="1"/>
</dbReference>